<dbReference type="EMBL" id="UFAJ01000617">
    <property type="protein sequence ID" value="SSD61233.1"/>
    <property type="molecule type" value="Genomic_DNA"/>
</dbReference>
<keyword evidence="3 8" id="KW-0813">Transport</keyword>
<evidence type="ECO:0000256" key="4">
    <source>
        <dbReference type="ARBA" id="ARBA00022692"/>
    </source>
</evidence>
<dbReference type="Proteomes" id="UP000262825">
    <property type="component" value="Unassembled WGS sequence"/>
</dbReference>
<sequence>MAKTYVPVVIQDITYTLGHPKKLPNKKCEQFGSDCYFEFNGHLVQATAYVTYLKAIYTSLEGLVAIVLMGIADFSNYRKWLMCVSIALFSMICFILLGVAWEQTYGRLVGSSILYVVMLICDTIYQITQGSYIPVFMKAKYDEVQNCNSMLKTGATVSAMGIIASNLGGILGLIIGVVIVYTHRVVSTYRNYLIAIIIGGGISLFCVSIGSFFLPNFKGEKFQYSIKKNGSLQVVSYPFKRFTRILKDIYQYKEAFKYVVGWVLWNISYSNFLFIFGLLFRTTLGLGKSASEYTIFQFVSYIAASLGSFGWMLAYRNWNGSHKASTKLIKYTLYFLLTIGLFSNIWGSIGASSSSGIGFKHGWEFWLFQIFFTSSSSAIRSLNRAVYSALLPTGKENEYFGLEVMLGLATGWCESLIIAEIQNNTGNLRVPFIPNLCLFAISIFFFWWTDLDKGMKQVGKLEKTALDPLTSETGEII</sequence>
<feature type="transmembrane region" description="Helical" evidence="8">
    <location>
        <begin position="259"/>
        <end position="280"/>
    </location>
</feature>
<comment type="similarity">
    <text evidence="2 8">Belongs to the ATG22 family.</text>
</comment>
<dbReference type="AlphaFoldDB" id="A0A376B968"/>
<reference evidence="10" key="1">
    <citation type="submission" date="2018-06" db="EMBL/GenBank/DDBJ databases">
        <authorList>
            <person name="Guldener U."/>
        </authorList>
    </citation>
    <scope>NUCLEOTIDE SEQUENCE [LARGE SCALE GENOMIC DNA]</scope>
    <source>
        <strain evidence="10">UTAD17</strain>
    </source>
</reference>
<feature type="transmembrane region" description="Helical" evidence="8">
    <location>
        <begin position="80"/>
        <end position="101"/>
    </location>
</feature>
<proteinExistence type="inferred from homology"/>
<comment type="function">
    <text evidence="8">Vacuolar effluxer which mediate the efflux of amino acids resulting from autophagic degradation. The release of autophagic amino acids allows the maintenance of protein synthesis and viability during nitrogen starvation.</text>
</comment>
<feature type="transmembrane region" description="Helical" evidence="8">
    <location>
        <begin position="49"/>
        <end position="68"/>
    </location>
</feature>
<feature type="transmembrane region" description="Helical" evidence="8">
    <location>
        <begin position="431"/>
        <end position="448"/>
    </location>
</feature>
<feature type="transmembrane region" description="Helical" evidence="8">
    <location>
        <begin position="399"/>
        <end position="419"/>
    </location>
</feature>
<protein>
    <recommendedName>
        <fullName evidence="8">Autophagy-related protein</fullName>
    </recommendedName>
</protein>
<evidence type="ECO:0000256" key="1">
    <source>
        <dbReference type="ARBA" id="ARBA00004128"/>
    </source>
</evidence>
<dbReference type="InterPro" id="IPR050495">
    <property type="entry name" value="ATG22/LtaA_families"/>
</dbReference>
<gene>
    <name evidence="9" type="ORF">SCODWIG_02994</name>
</gene>
<keyword evidence="4 8" id="KW-0812">Transmembrane</keyword>
<dbReference type="PANTHER" id="PTHR23519">
    <property type="entry name" value="AUTOPHAGY-RELATED PROTEIN 22"/>
    <property type="match status" value="1"/>
</dbReference>
<comment type="subcellular location">
    <subcellularLocation>
        <location evidence="1 8">Vacuole membrane</location>
        <topology evidence="1 8">Multi-pass membrane protein</topology>
    </subcellularLocation>
</comment>
<evidence type="ECO:0000256" key="5">
    <source>
        <dbReference type="ARBA" id="ARBA00022989"/>
    </source>
</evidence>
<dbReference type="Pfam" id="PF11700">
    <property type="entry name" value="ATG22"/>
    <property type="match status" value="1"/>
</dbReference>
<evidence type="ECO:0000256" key="8">
    <source>
        <dbReference type="RuleBase" id="RU363073"/>
    </source>
</evidence>
<keyword evidence="8" id="KW-0029">Amino-acid transport</keyword>
<feature type="transmembrane region" description="Helical" evidence="8">
    <location>
        <begin position="295"/>
        <end position="316"/>
    </location>
</feature>
<keyword evidence="6 8" id="KW-0072">Autophagy</keyword>
<evidence type="ECO:0000313" key="9">
    <source>
        <dbReference type="EMBL" id="SSD61233.1"/>
    </source>
</evidence>
<evidence type="ECO:0000256" key="6">
    <source>
        <dbReference type="ARBA" id="ARBA00023006"/>
    </source>
</evidence>
<dbReference type="SUPFAM" id="SSF103473">
    <property type="entry name" value="MFS general substrate transporter"/>
    <property type="match status" value="1"/>
</dbReference>
<accession>A0A376B968</accession>
<name>A0A376B968_9ASCO</name>
<keyword evidence="7 8" id="KW-0472">Membrane</keyword>
<keyword evidence="8" id="KW-0926">Vacuole</keyword>
<keyword evidence="10" id="KW-1185">Reference proteome</keyword>
<dbReference type="GO" id="GO:0032974">
    <property type="term" value="P:amino acid transmembrane export from vacuole"/>
    <property type="evidence" value="ECO:0007669"/>
    <property type="project" value="TreeGrafter"/>
</dbReference>
<evidence type="ECO:0000313" key="10">
    <source>
        <dbReference type="Proteomes" id="UP000262825"/>
    </source>
</evidence>
<dbReference type="VEuPathDB" id="FungiDB:SCODWIG_02994"/>
<dbReference type="GO" id="GO:0006914">
    <property type="term" value="P:autophagy"/>
    <property type="evidence" value="ECO:0007669"/>
    <property type="project" value="UniProtKB-KW"/>
</dbReference>
<evidence type="ECO:0000256" key="7">
    <source>
        <dbReference type="ARBA" id="ARBA00023136"/>
    </source>
</evidence>
<organism evidence="9 10">
    <name type="scientific">Saccharomycodes ludwigii</name>
    <dbReference type="NCBI Taxonomy" id="36035"/>
    <lineage>
        <taxon>Eukaryota</taxon>
        <taxon>Fungi</taxon>
        <taxon>Dikarya</taxon>
        <taxon>Ascomycota</taxon>
        <taxon>Saccharomycotina</taxon>
        <taxon>Saccharomycetes</taxon>
        <taxon>Saccharomycodales</taxon>
        <taxon>Saccharomycodaceae</taxon>
        <taxon>Saccharomycodes</taxon>
    </lineage>
</organism>
<feature type="transmembrane region" description="Helical" evidence="8">
    <location>
        <begin position="157"/>
        <end position="180"/>
    </location>
</feature>
<dbReference type="PANTHER" id="PTHR23519:SF2">
    <property type="entry name" value="AUTOPHAGY-RELATED PROTEIN 22"/>
    <property type="match status" value="1"/>
</dbReference>
<evidence type="ECO:0000256" key="3">
    <source>
        <dbReference type="ARBA" id="ARBA00022448"/>
    </source>
</evidence>
<feature type="transmembrane region" description="Helical" evidence="8">
    <location>
        <begin position="366"/>
        <end position="387"/>
    </location>
</feature>
<dbReference type="InterPro" id="IPR024671">
    <property type="entry name" value="Atg22-like"/>
</dbReference>
<feature type="transmembrane region" description="Helical" evidence="8">
    <location>
        <begin position="113"/>
        <end position="136"/>
    </location>
</feature>
<dbReference type="InterPro" id="IPR036259">
    <property type="entry name" value="MFS_trans_sf"/>
</dbReference>
<evidence type="ECO:0000256" key="2">
    <source>
        <dbReference type="ARBA" id="ARBA00006978"/>
    </source>
</evidence>
<feature type="transmembrane region" description="Helical" evidence="8">
    <location>
        <begin position="192"/>
        <end position="214"/>
    </location>
</feature>
<dbReference type="GO" id="GO:0005774">
    <property type="term" value="C:vacuolar membrane"/>
    <property type="evidence" value="ECO:0007669"/>
    <property type="project" value="UniProtKB-SubCell"/>
</dbReference>
<keyword evidence="5 8" id="KW-1133">Transmembrane helix</keyword>
<feature type="transmembrane region" description="Helical" evidence="8">
    <location>
        <begin position="328"/>
        <end position="346"/>
    </location>
</feature>